<dbReference type="EMBL" id="BBLT01000001">
    <property type="protein sequence ID" value="GAL82969.1"/>
    <property type="molecule type" value="Genomic_DNA"/>
</dbReference>
<protein>
    <recommendedName>
        <fullName evidence="1">Muconolactone isomerase domain-containing protein</fullName>
    </recommendedName>
</protein>
<organism evidence="2 3">
    <name type="scientific">Sporocytophaga myxococcoides</name>
    <dbReference type="NCBI Taxonomy" id="153721"/>
    <lineage>
        <taxon>Bacteria</taxon>
        <taxon>Pseudomonadati</taxon>
        <taxon>Bacteroidota</taxon>
        <taxon>Cytophagia</taxon>
        <taxon>Cytophagales</taxon>
        <taxon>Cytophagaceae</taxon>
        <taxon>Sporocytophaga</taxon>
    </lineage>
</organism>
<proteinExistence type="predicted"/>
<dbReference type="eggNOG" id="COG4829">
    <property type="taxonomic scope" value="Bacteria"/>
</dbReference>
<evidence type="ECO:0000313" key="3">
    <source>
        <dbReference type="Proteomes" id="UP000030185"/>
    </source>
</evidence>
<dbReference type="SUPFAM" id="SSF54909">
    <property type="entry name" value="Dimeric alpha+beta barrel"/>
    <property type="match status" value="1"/>
</dbReference>
<keyword evidence="3" id="KW-1185">Reference proteome</keyword>
<sequence>MKLVPLQKDHINNLVSKGIVLSYSLSLDRTRLWVNIKAKSEEEIKDTLSTFPLYSYFKYSVFPLAFHASGFMPSVSMN</sequence>
<reference evidence="2 3" key="1">
    <citation type="submission" date="2014-09" db="EMBL/GenBank/DDBJ databases">
        <title>Sporocytophaga myxococcoides PG-01 genome sequencing.</title>
        <authorList>
            <person name="Liu L."/>
            <person name="Gao P.J."/>
            <person name="Chen G.J."/>
            <person name="Wang L.S."/>
        </authorList>
    </citation>
    <scope>NUCLEOTIDE SEQUENCE [LARGE SCALE GENOMIC DNA]</scope>
    <source>
        <strain evidence="2 3">PG-01</strain>
    </source>
</reference>
<dbReference type="STRING" id="153721.MYP_195"/>
<dbReference type="AlphaFoldDB" id="A0A098L9C8"/>
<dbReference type="InterPro" id="IPR026029">
    <property type="entry name" value="MLI_dom"/>
</dbReference>
<gene>
    <name evidence="2" type="ORF">MYP_195</name>
</gene>
<evidence type="ECO:0000313" key="2">
    <source>
        <dbReference type="EMBL" id="GAL82969.1"/>
    </source>
</evidence>
<dbReference type="Pfam" id="PF02426">
    <property type="entry name" value="MIase"/>
    <property type="match status" value="1"/>
</dbReference>
<comment type="caution">
    <text evidence="2">The sequence shown here is derived from an EMBL/GenBank/DDBJ whole genome shotgun (WGS) entry which is preliminary data.</text>
</comment>
<evidence type="ECO:0000259" key="1">
    <source>
        <dbReference type="Pfam" id="PF02426"/>
    </source>
</evidence>
<feature type="domain" description="Muconolactone isomerase" evidence="1">
    <location>
        <begin position="7"/>
        <end position="69"/>
    </location>
</feature>
<name>A0A098L9C8_9BACT</name>
<dbReference type="Proteomes" id="UP000030185">
    <property type="component" value="Unassembled WGS sequence"/>
</dbReference>
<accession>A0A098L9C8</accession>
<dbReference type="Gene3D" id="3.30.70.1060">
    <property type="entry name" value="Dimeric alpha+beta barrel"/>
    <property type="match status" value="1"/>
</dbReference>
<dbReference type="InterPro" id="IPR011008">
    <property type="entry name" value="Dimeric_a/b-barrel"/>
</dbReference>